<sequence length="237" mass="25422">MKSLFSVCIRTGYLIPMLSVLYIASAQAGCVDNVVLVHGNTGSPSDWDNTYSELRSRGYSESEIYRPSWGSKTCAACNDHSGSEETPVRDAISSAIADSCTGKIDVIGHSMGVTLAAQQIIKLGVQDQVDAFVGVAGAYRGLWSCGTYPFNVYTSTCGSNGLSVSSPFLDWLYGKPIAGRVYSIKSWSDQIVCATGFCTVGGVHSSQIAGEDATYTYAYGHFGLQTYTYDRQVSLIQ</sequence>
<dbReference type="GeneID" id="76607591"/>
<dbReference type="PANTHER" id="PTHR32015:SF1">
    <property type="entry name" value="LIPASE"/>
    <property type="match status" value="1"/>
</dbReference>
<protein>
    <submittedName>
        <fullName evidence="2 3">Lipase</fullName>
    </submittedName>
</protein>
<dbReference type="EMBL" id="CP014864">
    <property type="protein sequence ID" value="AMX02182.1"/>
    <property type="molecule type" value="Genomic_DNA"/>
</dbReference>
<dbReference type="InterPro" id="IPR029058">
    <property type="entry name" value="AB_hydrolase_fold"/>
</dbReference>
<organism evidence="2 4">
    <name type="scientific">Microbulbifer thermotolerans</name>
    <dbReference type="NCBI Taxonomy" id="252514"/>
    <lineage>
        <taxon>Bacteria</taxon>
        <taxon>Pseudomonadati</taxon>
        <taxon>Pseudomonadota</taxon>
        <taxon>Gammaproteobacteria</taxon>
        <taxon>Cellvibrionales</taxon>
        <taxon>Microbulbiferaceae</taxon>
        <taxon>Microbulbifer</taxon>
    </lineage>
</organism>
<name>A0A143HLN9_MICTH</name>
<keyword evidence="1" id="KW-0732">Signal</keyword>
<evidence type="ECO:0000313" key="2">
    <source>
        <dbReference type="EMBL" id="AMX02182.1"/>
    </source>
</evidence>
<dbReference type="SUPFAM" id="SSF53474">
    <property type="entry name" value="alpha/beta-Hydrolases"/>
    <property type="match status" value="1"/>
</dbReference>
<dbReference type="Gene3D" id="3.40.50.1820">
    <property type="entry name" value="alpha/beta hydrolase"/>
    <property type="match status" value="1"/>
</dbReference>
<dbReference type="PANTHER" id="PTHR32015">
    <property type="entry name" value="FASTING INDUCED LIPASE"/>
    <property type="match status" value="1"/>
</dbReference>
<dbReference type="EMBL" id="JAPHQB010000004">
    <property type="protein sequence ID" value="MCX2800917.1"/>
    <property type="molecule type" value="Genomic_DNA"/>
</dbReference>
<proteinExistence type="predicted"/>
<dbReference type="Proteomes" id="UP001209730">
    <property type="component" value="Unassembled WGS sequence"/>
</dbReference>
<dbReference type="STRING" id="252514.A3224_05935"/>
<evidence type="ECO:0000256" key="1">
    <source>
        <dbReference type="SAM" id="SignalP"/>
    </source>
</evidence>
<evidence type="ECO:0000313" key="4">
    <source>
        <dbReference type="Proteomes" id="UP000076077"/>
    </source>
</evidence>
<dbReference type="KEGG" id="mthd:A3224_05935"/>
<dbReference type="OrthoDB" id="6033466at2"/>
<gene>
    <name evidence="2" type="ORF">A3224_05935</name>
    <name evidence="3" type="ORF">OQJ68_03865</name>
</gene>
<reference evidence="4" key="1">
    <citation type="submission" date="2016-03" db="EMBL/GenBank/DDBJ databases">
        <authorList>
            <person name="Lee Y.-S."/>
            <person name="Choi Y.-L."/>
        </authorList>
    </citation>
    <scope>NUCLEOTIDE SEQUENCE [LARGE SCALE GENOMIC DNA]</scope>
    <source>
        <strain evidence="4">DAU221</strain>
    </source>
</reference>
<evidence type="ECO:0000313" key="3">
    <source>
        <dbReference type="EMBL" id="MCX2800917.1"/>
    </source>
</evidence>
<reference evidence="2" key="2">
    <citation type="submission" date="2016-03" db="EMBL/GenBank/DDBJ databases">
        <authorList>
            <person name="Ploux O."/>
        </authorList>
    </citation>
    <scope>NUCLEOTIDE SEQUENCE [LARGE SCALE GENOMIC DNA]</scope>
    <source>
        <strain evidence="2">DAU221</strain>
    </source>
</reference>
<keyword evidence="4" id="KW-1185">Reference proteome</keyword>
<accession>A0A143HLN9</accession>
<dbReference type="AlphaFoldDB" id="A0A143HLN9"/>
<reference evidence="3" key="3">
    <citation type="submission" date="2022-11" db="EMBL/GenBank/DDBJ databases">
        <title>Chitin-degrading and fungicidal potential of chitinolytic bacterial strains from marine environment of the Pacific Ocean regions.</title>
        <authorList>
            <person name="Pentekhina I."/>
            <person name="Nedashkovskaya O."/>
            <person name="Seitkalieva A."/>
            <person name="Podvolotskaya A."/>
            <person name="Tekutyeva L."/>
            <person name="Balabanova L."/>
        </authorList>
    </citation>
    <scope>NUCLEOTIDE SEQUENCE</scope>
    <source>
        <strain evidence="3">KMM 6838</strain>
    </source>
</reference>
<dbReference type="GO" id="GO:0016298">
    <property type="term" value="F:lipase activity"/>
    <property type="evidence" value="ECO:0007669"/>
    <property type="project" value="TreeGrafter"/>
</dbReference>
<feature type="chain" id="PRO_5013476252" evidence="1">
    <location>
        <begin position="29"/>
        <end position="237"/>
    </location>
</feature>
<dbReference type="RefSeq" id="WP_067152517.1">
    <property type="nucleotide sequence ID" value="NZ_CP014864.1"/>
</dbReference>
<dbReference type="InterPro" id="IPR002918">
    <property type="entry name" value="Lipase_EstA/Esterase_EstB"/>
</dbReference>
<dbReference type="GO" id="GO:0016042">
    <property type="term" value="P:lipid catabolic process"/>
    <property type="evidence" value="ECO:0007669"/>
    <property type="project" value="InterPro"/>
</dbReference>
<feature type="signal peptide" evidence="1">
    <location>
        <begin position="1"/>
        <end position="28"/>
    </location>
</feature>
<dbReference type="Proteomes" id="UP000076077">
    <property type="component" value="Chromosome"/>
</dbReference>
<dbReference type="Pfam" id="PF01674">
    <property type="entry name" value="Lipase_2"/>
    <property type="match status" value="1"/>
</dbReference>